<sequence length="224" mass="24070">MQLQAPTLQSGAWFAPGQVVEIDATLPLPQLLQARDAQSEEDAEEEAYANAVRQRAELGQVHRAMGIVTWAAMTVTVGLGLVQYYNLYGFGNGRDDNPCATGNAIFGQDQCWGTPYPHLVSAVVTTALYSTTLAMSIGLLVNDPNQVLTGRGAYSDRIRIHSVLALVHLAGMLAQTFIGIGLANNWFGDRTNDYDSMQTVAAVHQVIGWTTWAALGAAGAIMLF</sequence>
<keyword evidence="1" id="KW-1133">Transmembrane helix</keyword>
<protein>
    <recommendedName>
        <fullName evidence="4">Cytochrome b561 domain-containing protein</fullName>
    </recommendedName>
</protein>
<organism evidence="2 3">
    <name type="scientific">Sandaracinus amylolyticus</name>
    <dbReference type="NCBI Taxonomy" id="927083"/>
    <lineage>
        <taxon>Bacteria</taxon>
        <taxon>Pseudomonadati</taxon>
        <taxon>Myxococcota</taxon>
        <taxon>Polyangia</taxon>
        <taxon>Polyangiales</taxon>
        <taxon>Sandaracinaceae</taxon>
        <taxon>Sandaracinus</taxon>
    </lineage>
</organism>
<dbReference type="STRING" id="927083.DB32_004036"/>
<evidence type="ECO:0008006" key="4">
    <source>
        <dbReference type="Google" id="ProtNLM"/>
    </source>
</evidence>
<feature type="transmembrane region" description="Helical" evidence="1">
    <location>
        <begin position="162"/>
        <end position="182"/>
    </location>
</feature>
<keyword evidence="1" id="KW-0812">Transmembrane</keyword>
<keyword evidence="3" id="KW-1185">Reference proteome</keyword>
<dbReference type="AlphaFoldDB" id="A0A0F6W3Y5"/>
<keyword evidence="1" id="KW-0472">Membrane</keyword>
<evidence type="ECO:0000256" key="1">
    <source>
        <dbReference type="SAM" id="Phobius"/>
    </source>
</evidence>
<dbReference type="EMBL" id="CP011125">
    <property type="protein sequence ID" value="AKF06887.1"/>
    <property type="molecule type" value="Genomic_DNA"/>
</dbReference>
<dbReference type="KEGG" id="samy:DB32_004036"/>
<proteinExistence type="predicted"/>
<feature type="transmembrane region" description="Helical" evidence="1">
    <location>
        <begin position="202"/>
        <end position="223"/>
    </location>
</feature>
<accession>A0A0F6W3Y5</accession>
<reference evidence="2 3" key="1">
    <citation type="submission" date="2015-03" db="EMBL/GenBank/DDBJ databases">
        <title>Genome assembly of Sandaracinus amylolyticus DSM 53668.</title>
        <authorList>
            <person name="Sharma G."/>
            <person name="Subramanian S."/>
        </authorList>
    </citation>
    <scope>NUCLEOTIDE SEQUENCE [LARGE SCALE GENOMIC DNA]</scope>
    <source>
        <strain evidence="2 3">DSM 53668</strain>
    </source>
</reference>
<feature type="transmembrane region" description="Helical" evidence="1">
    <location>
        <begin position="64"/>
        <end position="85"/>
    </location>
</feature>
<feature type="transmembrane region" description="Helical" evidence="1">
    <location>
        <begin position="119"/>
        <end position="141"/>
    </location>
</feature>
<gene>
    <name evidence="2" type="ORF">DB32_004036</name>
</gene>
<evidence type="ECO:0000313" key="3">
    <source>
        <dbReference type="Proteomes" id="UP000034883"/>
    </source>
</evidence>
<evidence type="ECO:0000313" key="2">
    <source>
        <dbReference type="EMBL" id="AKF06887.1"/>
    </source>
</evidence>
<dbReference type="Proteomes" id="UP000034883">
    <property type="component" value="Chromosome"/>
</dbReference>
<name>A0A0F6W3Y5_9BACT</name>